<evidence type="ECO:0000256" key="1">
    <source>
        <dbReference type="SAM" id="MobiDB-lite"/>
    </source>
</evidence>
<gene>
    <name evidence="2" type="ORF">EIL87_01945</name>
</gene>
<accession>A0A426K5H0</accession>
<dbReference type="Proteomes" id="UP000274515">
    <property type="component" value="Unassembled WGS sequence"/>
</dbReference>
<sequence length="76" mass="8210">MPVLGEGLPAHRLTVEAARATGLKSIPLSADGALGARHWKELAVALPHQTRASESSWSSTARGWRSVSRGRRRPSR</sequence>
<evidence type="ECO:0000313" key="3">
    <source>
        <dbReference type="Proteomes" id="UP000274515"/>
    </source>
</evidence>
<keyword evidence="3" id="KW-1185">Reference proteome</keyword>
<dbReference type="AlphaFoldDB" id="A0A426K5H0"/>
<feature type="compositionally biased region" description="Polar residues" evidence="1">
    <location>
        <begin position="50"/>
        <end position="61"/>
    </location>
</feature>
<name>A0A426K5H0_9PSEU</name>
<proteinExistence type="predicted"/>
<feature type="region of interest" description="Disordered" evidence="1">
    <location>
        <begin position="48"/>
        <end position="76"/>
    </location>
</feature>
<comment type="caution">
    <text evidence="2">The sequence shown here is derived from an EMBL/GenBank/DDBJ whole genome shotgun (WGS) entry which is preliminary data.</text>
</comment>
<dbReference type="EMBL" id="RSAA01000001">
    <property type="protein sequence ID" value="RRO20653.1"/>
    <property type="molecule type" value="Genomic_DNA"/>
</dbReference>
<reference evidence="2 3" key="1">
    <citation type="submission" date="2018-11" db="EMBL/GenBank/DDBJ databases">
        <title>Saccharopolyspora rhizosphaerae sp. nov., an actinomycete isolated from rhizosphere soil in Thailand.</title>
        <authorList>
            <person name="Intra B."/>
            <person name="Euanorasetr J."/>
            <person name="Take A."/>
            <person name="Inahashi Y."/>
            <person name="Mori M."/>
            <person name="Panbangred W."/>
            <person name="Matsumoto A."/>
        </authorList>
    </citation>
    <scope>NUCLEOTIDE SEQUENCE [LARGE SCALE GENOMIC DNA]</scope>
    <source>
        <strain evidence="2 3">H219</strain>
    </source>
</reference>
<dbReference type="RefSeq" id="WP_125088358.1">
    <property type="nucleotide sequence ID" value="NZ_RSAA01000001.1"/>
</dbReference>
<protein>
    <submittedName>
        <fullName evidence="2">Uncharacterized protein</fullName>
    </submittedName>
</protein>
<evidence type="ECO:0000313" key="2">
    <source>
        <dbReference type="EMBL" id="RRO20653.1"/>
    </source>
</evidence>
<organism evidence="2 3">
    <name type="scientific">Saccharopolyspora rhizosphaerae</name>
    <dbReference type="NCBI Taxonomy" id="2492662"/>
    <lineage>
        <taxon>Bacteria</taxon>
        <taxon>Bacillati</taxon>
        <taxon>Actinomycetota</taxon>
        <taxon>Actinomycetes</taxon>
        <taxon>Pseudonocardiales</taxon>
        <taxon>Pseudonocardiaceae</taxon>
        <taxon>Saccharopolyspora</taxon>
    </lineage>
</organism>